<sequence length="102" mass="11754">MLSNFKAKKKNQRFPTDKPFWTFNKIVLGLALFLGLPISTFIIIYSLFYPASSSALFSSLTSNKQSPYATSIPWIDNAAECQDTQREWHDNKCWDKEHSPSF</sequence>
<dbReference type="RefSeq" id="WP_190545197.1">
    <property type="nucleotide sequence ID" value="NZ_CAWPNO010000066.1"/>
</dbReference>
<name>A0ABR8AFU5_9CYAN</name>
<gene>
    <name evidence="2" type="ORF">H6G24_20735</name>
</gene>
<protein>
    <submittedName>
        <fullName evidence="2">Uncharacterized protein</fullName>
    </submittedName>
</protein>
<feature type="transmembrane region" description="Helical" evidence="1">
    <location>
        <begin position="21"/>
        <end position="48"/>
    </location>
</feature>
<comment type="caution">
    <text evidence="2">The sequence shown here is derived from an EMBL/GenBank/DDBJ whole genome shotgun (WGS) entry which is preliminary data.</text>
</comment>
<keyword evidence="1" id="KW-0812">Transmembrane</keyword>
<accession>A0ABR8AFU5</accession>
<keyword evidence="3" id="KW-1185">Reference proteome</keyword>
<keyword evidence="1" id="KW-1133">Transmembrane helix</keyword>
<evidence type="ECO:0000313" key="3">
    <source>
        <dbReference type="Proteomes" id="UP000658514"/>
    </source>
</evidence>
<dbReference type="Proteomes" id="UP000658514">
    <property type="component" value="Unassembled WGS sequence"/>
</dbReference>
<dbReference type="EMBL" id="JACJQH010000033">
    <property type="protein sequence ID" value="MBD2197906.1"/>
    <property type="molecule type" value="Genomic_DNA"/>
</dbReference>
<evidence type="ECO:0000256" key="1">
    <source>
        <dbReference type="SAM" id="Phobius"/>
    </source>
</evidence>
<reference evidence="2 3" key="1">
    <citation type="journal article" date="2020" name="ISME J.">
        <title>Comparative genomics reveals insights into cyanobacterial evolution and habitat adaptation.</title>
        <authorList>
            <person name="Chen M.Y."/>
            <person name="Teng W.K."/>
            <person name="Zhao L."/>
            <person name="Hu C.X."/>
            <person name="Zhou Y.K."/>
            <person name="Han B.P."/>
            <person name="Song L.R."/>
            <person name="Shu W.S."/>
        </authorList>
    </citation>
    <scope>NUCLEOTIDE SEQUENCE [LARGE SCALE GENOMIC DNA]</scope>
    <source>
        <strain evidence="2 3">FACHB-288</strain>
    </source>
</reference>
<proteinExistence type="predicted"/>
<evidence type="ECO:0000313" key="2">
    <source>
        <dbReference type="EMBL" id="MBD2197906.1"/>
    </source>
</evidence>
<keyword evidence="1" id="KW-0472">Membrane</keyword>
<organism evidence="2 3">
    <name type="scientific">Calothrix parietina FACHB-288</name>
    <dbReference type="NCBI Taxonomy" id="2692896"/>
    <lineage>
        <taxon>Bacteria</taxon>
        <taxon>Bacillati</taxon>
        <taxon>Cyanobacteriota</taxon>
        <taxon>Cyanophyceae</taxon>
        <taxon>Nostocales</taxon>
        <taxon>Calotrichaceae</taxon>
        <taxon>Calothrix</taxon>
    </lineage>
</organism>